<evidence type="ECO:0000313" key="4">
    <source>
        <dbReference type="Proteomes" id="UP001551482"/>
    </source>
</evidence>
<evidence type="ECO:0000256" key="1">
    <source>
        <dbReference type="SAM" id="Phobius"/>
    </source>
</evidence>
<keyword evidence="1" id="KW-1133">Transmembrane helix</keyword>
<protein>
    <submittedName>
        <fullName evidence="3">Uncharacterized protein</fullName>
    </submittedName>
</protein>
<feature type="transmembrane region" description="Helical" evidence="1">
    <location>
        <begin position="179"/>
        <end position="198"/>
    </location>
</feature>
<reference evidence="3 4" key="1">
    <citation type="submission" date="2024-06" db="EMBL/GenBank/DDBJ databases">
        <title>The Natural Products Discovery Center: Release of the First 8490 Sequenced Strains for Exploring Actinobacteria Biosynthetic Diversity.</title>
        <authorList>
            <person name="Kalkreuter E."/>
            <person name="Kautsar S.A."/>
            <person name="Yang D."/>
            <person name="Bader C.D."/>
            <person name="Teijaro C.N."/>
            <person name="Fluegel L."/>
            <person name="Davis C.M."/>
            <person name="Simpson J.R."/>
            <person name="Lauterbach L."/>
            <person name="Steele A.D."/>
            <person name="Gui C."/>
            <person name="Meng S."/>
            <person name="Li G."/>
            <person name="Viehrig K."/>
            <person name="Ye F."/>
            <person name="Su P."/>
            <person name="Kiefer A.F."/>
            <person name="Nichols A."/>
            <person name="Cepeda A.J."/>
            <person name="Yan W."/>
            <person name="Fan B."/>
            <person name="Jiang Y."/>
            <person name="Adhikari A."/>
            <person name="Zheng C.-J."/>
            <person name="Schuster L."/>
            <person name="Cowan T.M."/>
            <person name="Smanski M.J."/>
            <person name="Chevrette M.G."/>
            <person name="De Carvalho L.P.S."/>
            <person name="Shen B."/>
        </authorList>
    </citation>
    <scope>NUCLEOTIDE SEQUENCE [LARGE SCALE GENOMIC DNA]</scope>
    <source>
        <strain evidence="3 4">NPDC048946</strain>
    </source>
</reference>
<accession>A0ABV3DV34</accession>
<name>A0ABV3DV34_9ACTN</name>
<keyword evidence="1" id="KW-0472">Membrane</keyword>
<feature type="signal peptide" evidence="2">
    <location>
        <begin position="1"/>
        <end position="35"/>
    </location>
</feature>
<sequence length="209" mass="21243">MNTTHPSRALRGLAISASVATAGASLILAAPSAYGAPGDNGDVKVHATTTPFDDQRNEPKVCRFYLAAFNFDTVQQVTWSIDPQPAAKGTGHLDGALVLADGTGHTGPLSLPNGMYKLTWNFEGESGKAKQKVFKVSCVDVPPGSGAPTVKDVFGNVVPAGGADTGVGSAADSIDPLKAGAGIALAGGAGLFLGYRLLRRGRRGRPSGG</sequence>
<evidence type="ECO:0000313" key="3">
    <source>
        <dbReference type="EMBL" id="MEU8139619.1"/>
    </source>
</evidence>
<comment type="caution">
    <text evidence="3">The sequence shown here is derived from an EMBL/GenBank/DDBJ whole genome shotgun (WGS) entry which is preliminary data.</text>
</comment>
<proteinExistence type="predicted"/>
<keyword evidence="1" id="KW-0812">Transmembrane</keyword>
<dbReference type="Proteomes" id="UP001551482">
    <property type="component" value="Unassembled WGS sequence"/>
</dbReference>
<keyword evidence="2" id="KW-0732">Signal</keyword>
<feature type="chain" id="PRO_5045768657" evidence="2">
    <location>
        <begin position="36"/>
        <end position="209"/>
    </location>
</feature>
<dbReference type="EMBL" id="JBEZFP010000188">
    <property type="protein sequence ID" value="MEU8139619.1"/>
    <property type="molecule type" value="Genomic_DNA"/>
</dbReference>
<dbReference type="RefSeq" id="WP_358363828.1">
    <property type="nucleotide sequence ID" value="NZ_JBEZFP010000188.1"/>
</dbReference>
<gene>
    <name evidence="3" type="ORF">AB0C36_39760</name>
</gene>
<keyword evidence="4" id="KW-1185">Reference proteome</keyword>
<organism evidence="3 4">
    <name type="scientific">Streptodolium elevatio</name>
    <dbReference type="NCBI Taxonomy" id="3157996"/>
    <lineage>
        <taxon>Bacteria</taxon>
        <taxon>Bacillati</taxon>
        <taxon>Actinomycetota</taxon>
        <taxon>Actinomycetes</taxon>
        <taxon>Kitasatosporales</taxon>
        <taxon>Streptomycetaceae</taxon>
        <taxon>Streptodolium</taxon>
    </lineage>
</organism>
<evidence type="ECO:0000256" key="2">
    <source>
        <dbReference type="SAM" id="SignalP"/>
    </source>
</evidence>